<keyword evidence="8" id="KW-0496">Mitochondrion</keyword>
<dbReference type="GeneID" id="25797940"/>
<comment type="pathway">
    <text evidence="2">Energy metabolism; oxidative phosphorylation.</text>
</comment>
<evidence type="ECO:0000256" key="11">
    <source>
        <dbReference type="ARBA" id="ARBA00070613"/>
    </source>
</evidence>
<evidence type="ECO:0000256" key="13">
    <source>
        <dbReference type="SAM" id="MobiDB-lite"/>
    </source>
</evidence>
<keyword evidence="15" id="KW-1185">Reference proteome</keyword>
<evidence type="ECO:0000313" key="15">
    <source>
        <dbReference type="Proteomes" id="UP000007115"/>
    </source>
</evidence>
<reference evidence="14 15" key="1">
    <citation type="journal article" date="2011" name="Genome Biol.">
        <title>Comparative genome sequence analysis underscores mycoparasitism as the ancestral life style of Trichoderma.</title>
        <authorList>
            <person name="Kubicek C.P."/>
            <person name="Herrera-Estrella A."/>
            <person name="Seidl-Seiboth V."/>
            <person name="Martinez D.A."/>
            <person name="Druzhinina I.S."/>
            <person name="Thon M."/>
            <person name="Zeilinger S."/>
            <person name="Casas-Flores S."/>
            <person name="Horwitz B.A."/>
            <person name="Mukherjee P.K."/>
            <person name="Mukherjee M."/>
            <person name="Kredics L."/>
            <person name="Alcaraz L.D."/>
            <person name="Aerts A."/>
            <person name="Antal Z."/>
            <person name="Atanasova L."/>
            <person name="Cervantes-Badillo M.G."/>
            <person name="Challacombe J."/>
            <person name="Chertkov O."/>
            <person name="McCluskey K."/>
            <person name="Coulpier F."/>
            <person name="Deshpande N."/>
            <person name="von Doehren H."/>
            <person name="Ebbole D.J."/>
            <person name="Esquivel-Naranjo E.U."/>
            <person name="Fekete E."/>
            <person name="Flipphi M."/>
            <person name="Glaser F."/>
            <person name="Gomez-Rodriguez E.Y."/>
            <person name="Gruber S."/>
            <person name="Han C."/>
            <person name="Henrissat B."/>
            <person name="Hermosa R."/>
            <person name="Hernandez-Onate M."/>
            <person name="Karaffa L."/>
            <person name="Kosti I."/>
            <person name="Le Crom S."/>
            <person name="Lindquist E."/>
            <person name="Lucas S."/>
            <person name="Luebeck M."/>
            <person name="Luebeck P.S."/>
            <person name="Margeot A."/>
            <person name="Metz B."/>
            <person name="Misra M."/>
            <person name="Nevalainen H."/>
            <person name="Omann M."/>
            <person name="Packer N."/>
            <person name="Perrone G."/>
            <person name="Uresti-Rivera E.E."/>
            <person name="Salamov A."/>
            <person name="Schmoll M."/>
            <person name="Seiboth B."/>
            <person name="Shapiro H."/>
            <person name="Sukno S."/>
            <person name="Tamayo-Ramos J.A."/>
            <person name="Tisch D."/>
            <person name="Wiest A."/>
            <person name="Wilkinson H.H."/>
            <person name="Zhang M."/>
            <person name="Coutinho P.M."/>
            <person name="Kenerley C.M."/>
            <person name="Monte E."/>
            <person name="Baker S.E."/>
            <person name="Grigoriev I.V."/>
        </authorList>
    </citation>
    <scope>NUCLEOTIDE SEQUENCE [LARGE SCALE GENOMIC DNA]</scope>
    <source>
        <strain evidence="15">Gv29-8 / FGSC 10586</strain>
    </source>
</reference>
<proteinExistence type="inferred from homology"/>
<dbReference type="PANTHER" id="PTHR10122">
    <property type="entry name" value="CYTOCHROME C OXIDASE SUBUNIT 5B, MITOCHONDRIAL"/>
    <property type="match status" value="1"/>
</dbReference>
<sequence length="196" mass="21280">MFLQRSAIAAARRAAVTPAIARGFATSFARRSASTPTPSAPGGSGHTKLGTYKTLSEVKVEEDLVGPGAQPGTVPSDLEQATGLERLEILGKMEGVDIFDMRPLDASRKGTLENPILVRSAGEEQLAGCTGSPADSHVVIWLGLSKERPIERCPECGSVYKMEYVGAEDHGHHHHHQEIEEPKTFADFVKPEYRYR</sequence>
<comment type="caution">
    <text evidence="14">The sequence shown here is derived from an EMBL/GenBank/DDBJ whole genome shotgun (WGS) entry which is preliminary data.</text>
</comment>
<feature type="binding site" evidence="12">
    <location>
        <position position="153"/>
    </location>
    <ligand>
        <name>Zn(2+)</name>
        <dbReference type="ChEBI" id="CHEBI:29105"/>
    </ligand>
</feature>
<dbReference type="OMA" id="DHKPYWM"/>
<dbReference type="SUPFAM" id="SSF57802">
    <property type="entry name" value="Rubredoxin-like"/>
    <property type="match status" value="1"/>
</dbReference>
<dbReference type="GO" id="GO:0046872">
    <property type="term" value="F:metal ion binding"/>
    <property type="evidence" value="ECO:0007669"/>
    <property type="project" value="UniProtKB-KW"/>
</dbReference>
<dbReference type="FunFam" id="2.60.11.10:FF:000003">
    <property type="entry name" value="Cytochrome c oxidase subunit IV"/>
    <property type="match status" value="1"/>
</dbReference>
<dbReference type="STRING" id="413071.G9MYJ8"/>
<dbReference type="VEuPathDB" id="FungiDB:TRIVIDRAFT_77631"/>
<dbReference type="RefSeq" id="XP_013954811.1">
    <property type="nucleotide sequence ID" value="XM_014099336.1"/>
</dbReference>
<organism evidence="14 15">
    <name type="scientific">Hypocrea virens (strain Gv29-8 / FGSC 10586)</name>
    <name type="common">Gliocladium virens</name>
    <name type="synonym">Trichoderma virens</name>
    <dbReference type="NCBI Taxonomy" id="413071"/>
    <lineage>
        <taxon>Eukaryota</taxon>
        <taxon>Fungi</taxon>
        <taxon>Dikarya</taxon>
        <taxon>Ascomycota</taxon>
        <taxon>Pezizomycotina</taxon>
        <taxon>Sordariomycetes</taxon>
        <taxon>Hypocreomycetidae</taxon>
        <taxon>Hypocreales</taxon>
        <taxon>Hypocreaceae</taxon>
        <taxon>Trichoderma</taxon>
    </lineage>
</organism>
<feature type="binding site" evidence="12">
    <location>
        <position position="156"/>
    </location>
    <ligand>
        <name>Zn(2+)</name>
        <dbReference type="ChEBI" id="CHEBI:29105"/>
    </ligand>
</feature>
<comment type="similarity">
    <text evidence="3">Belongs to the cytochrome c oxidase subunit 5B family.</text>
</comment>
<evidence type="ECO:0000256" key="8">
    <source>
        <dbReference type="ARBA" id="ARBA00023128"/>
    </source>
</evidence>
<dbReference type="Pfam" id="PF01215">
    <property type="entry name" value="COX5B"/>
    <property type="match status" value="1"/>
</dbReference>
<evidence type="ECO:0000256" key="10">
    <source>
        <dbReference type="ARBA" id="ARBA00031366"/>
    </source>
</evidence>
<feature type="binding site" evidence="12">
    <location>
        <position position="137"/>
    </location>
    <ligand>
        <name>Zn(2+)</name>
        <dbReference type="ChEBI" id="CHEBI:29105"/>
    </ligand>
</feature>
<evidence type="ECO:0000256" key="6">
    <source>
        <dbReference type="ARBA" id="ARBA00022833"/>
    </source>
</evidence>
<evidence type="ECO:0000256" key="12">
    <source>
        <dbReference type="PIRSR" id="PIRSR602124-2"/>
    </source>
</evidence>
<dbReference type="InterPro" id="IPR036972">
    <property type="entry name" value="Cyt_c_oxidase_su5b_sf"/>
</dbReference>
<feature type="binding site" evidence="12">
    <location>
        <position position="129"/>
    </location>
    <ligand>
        <name>Zn(2+)</name>
        <dbReference type="ChEBI" id="CHEBI:29105"/>
    </ligand>
</feature>
<dbReference type="FunCoup" id="G9MYJ8">
    <property type="interactions" value="421"/>
</dbReference>
<dbReference type="eggNOG" id="KOG3352">
    <property type="taxonomic scope" value="Eukaryota"/>
</dbReference>
<keyword evidence="6 12" id="KW-0862">Zinc</keyword>
<evidence type="ECO:0000256" key="1">
    <source>
        <dbReference type="ARBA" id="ARBA00004443"/>
    </source>
</evidence>
<dbReference type="EMBL" id="ABDF02000079">
    <property type="protein sequence ID" value="EHK20618.1"/>
    <property type="molecule type" value="Genomic_DNA"/>
</dbReference>
<dbReference type="GO" id="GO:0005743">
    <property type="term" value="C:mitochondrial inner membrane"/>
    <property type="evidence" value="ECO:0007669"/>
    <property type="project" value="UniProtKB-SubCell"/>
</dbReference>
<comment type="subcellular location">
    <subcellularLocation>
        <location evidence="1">Mitochondrion inner membrane</location>
        <topology evidence="1">Peripheral membrane protein</topology>
        <orientation evidence="1">Matrix side</orientation>
    </subcellularLocation>
</comment>
<keyword evidence="7" id="KW-0809">Transit peptide</keyword>
<protein>
    <recommendedName>
        <fullName evidence="11">Cytochrome c oxidase subunit 4, mitochondrial</fullName>
    </recommendedName>
    <alternativeName>
        <fullName evidence="10">Cytochrome c oxidase polypeptide IV</fullName>
    </alternativeName>
</protein>
<evidence type="ECO:0000256" key="3">
    <source>
        <dbReference type="ARBA" id="ARBA00010292"/>
    </source>
</evidence>
<accession>G9MYJ8</accession>
<evidence type="ECO:0000256" key="9">
    <source>
        <dbReference type="ARBA" id="ARBA00023136"/>
    </source>
</evidence>
<keyword evidence="5" id="KW-0999">Mitochondrion inner membrane</keyword>
<evidence type="ECO:0000313" key="14">
    <source>
        <dbReference type="EMBL" id="EHK20618.1"/>
    </source>
</evidence>
<dbReference type="GO" id="GO:0006123">
    <property type="term" value="P:mitochondrial electron transport, cytochrome c to oxygen"/>
    <property type="evidence" value="ECO:0007669"/>
    <property type="project" value="InterPro"/>
</dbReference>
<name>G9MYJ8_HYPVG</name>
<dbReference type="CDD" id="cd00924">
    <property type="entry name" value="Cyt_c_Oxidase_Vb"/>
    <property type="match status" value="1"/>
</dbReference>
<dbReference type="PROSITE" id="PS51359">
    <property type="entry name" value="COX5B_2"/>
    <property type="match status" value="1"/>
</dbReference>
<keyword evidence="4 12" id="KW-0479">Metal-binding</keyword>
<dbReference type="Gene3D" id="2.60.11.10">
    <property type="entry name" value="Cytochrome c oxidase, subunit Vb"/>
    <property type="match status" value="1"/>
</dbReference>
<dbReference type="PANTHER" id="PTHR10122:SF0">
    <property type="entry name" value="CYTOCHROME C OXIDASE SUBUNIT 5B, ISOFORM A-RELATED"/>
    <property type="match status" value="1"/>
</dbReference>
<dbReference type="InterPro" id="IPR002124">
    <property type="entry name" value="Cyt_c_oxidase_su5b"/>
</dbReference>
<dbReference type="GO" id="GO:0045277">
    <property type="term" value="C:respiratory chain complex IV"/>
    <property type="evidence" value="ECO:0007669"/>
    <property type="project" value="InterPro"/>
</dbReference>
<dbReference type="AlphaFoldDB" id="G9MYJ8"/>
<keyword evidence="9" id="KW-0472">Membrane</keyword>
<evidence type="ECO:0000256" key="4">
    <source>
        <dbReference type="ARBA" id="ARBA00022723"/>
    </source>
</evidence>
<dbReference type="OrthoDB" id="10249250at2759"/>
<evidence type="ECO:0000256" key="5">
    <source>
        <dbReference type="ARBA" id="ARBA00022792"/>
    </source>
</evidence>
<dbReference type="InParanoid" id="G9MYJ8"/>
<evidence type="ECO:0000256" key="2">
    <source>
        <dbReference type="ARBA" id="ARBA00004673"/>
    </source>
</evidence>
<evidence type="ECO:0000256" key="7">
    <source>
        <dbReference type="ARBA" id="ARBA00022946"/>
    </source>
</evidence>
<dbReference type="Proteomes" id="UP000007115">
    <property type="component" value="Unassembled WGS sequence"/>
</dbReference>
<gene>
    <name evidence="14" type="ORF">TRIVIDRAFT_77631</name>
</gene>
<feature type="region of interest" description="Disordered" evidence="13">
    <location>
        <begin position="30"/>
        <end position="50"/>
    </location>
</feature>
<dbReference type="HOGENOM" id="CLU_091071_0_0_1"/>